<dbReference type="InterPro" id="IPR020892">
    <property type="entry name" value="Cyclophilin-type_PPIase_CS"/>
</dbReference>
<dbReference type="Pfam" id="PF00160">
    <property type="entry name" value="Pro_isomerase"/>
    <property type="match status" value="1"/>
</dbReference>
<feature type="chain" id="PRO_5018810444" description="Peptidyl-prolyl cis-trans isomerase" evidence="4">
    <location>
        <begin position="24"/>
        <end position="199"/>
    </location>
</feature>
<evidence type="ECO:0000313" key="7">
    <source>
        <dbReference type="Proteomes" id="UP000286976"/>
    </source>
</evidence>
<dbReference type="EMBL" id="PIPQ01000003">
    <property type="protein sequence ID" value="RUO40609.1"/>
    <property type="molecule type" value="Genomic_DNA"/>
</dbReference>
<comment type="function">
    <text evidence="4">PPIases accelerate the folding of proteins. It catalyzes the cis-trans isomerization of proline imidic peptide bonds in oligopeptides.</text>
</comment>
<dbReference type="PROSITE" id="PS50072">
    <property type="entry name" value="CSA_PPIASE_2"/>
    <property type="match status" value="1"/>
</dbReference>
<comment type="caution">
    <text evidence="6">The sequence shown here is derived from an EMBL/GenBank/DDBJ whole genome shotgun (WGS) entry which is preliminary data.</text>
</comment>
<evidence type="ECO:0000256" key="4">
    <source>
        <dbReference type="RuleBase" id="RU363019"/>
    </source>
</evidence>
<dbReference type="PROSITE" id="PS00170">
    <property type="entry name" value="CSA_PPIASE_1"/>
    <property type="match status" value="1"/>
</dbReference>
<dbReference type="OrthoDB" id="9807797at2"/>
<evidence type="ECO:0000313" key="6">
    <source>
        <dbReference type="EMBL" id="RUO40609.1"/>
    </source>
</evidence>
<dbReference type="Gene3D" id="2.40.100.10">
    <property type="entry name" value="Cyclophilin-like"/>
    <property type="match status" value="1"/>
</dbReference>
<dbReference type="RefSeq" id="WP_126757485.1">
    <property type="nucleotide sequence ID" value="NZ_PIPQ01000003.1"/>
</dbReference>
<dbReference type="PRINTS" id="PR00153">
    <property type="entry name" value="CSAPPISMRASE"/>
</dbReference>
<evidence type="ECO:0000256" key="3">
    <source>
        <dbReference type="ARBA" id="ARBA00023235"/>
    </source>
</evidence>
<comment type="catalytic activity">
    <reaction evidence="4">
        <text>[protein]-peptidylproline (omega=180) = [protein]-peptidylproline (omega=0)</text>
        <dbReference type="Rhea" id="RHEA:16237"/>
        <dbReference type="Rhea" id="RHEA-COMP:10747"/>
        <dbReference type="Rhea" id="RHEA-COMP:10748"/>
        <dbReference type="ChEBI" id="CHEBI:83833"/>
        <dbReference type="ChEBI" id="CHEBI:83834"/>
        <dbReference type="EC" id="5.2.1.8"/>
    </reaction>
</comment>
<gene>
    <name evidence="6" type="ORF">CWE15_07655</name>
</gene>
<dbReference type="EC" id="5.2.1.8" evidence="4"/>
<dbReference type="InterPro" id="IPR029000">
    <property type="entry name" value="Cyclophilin-like_dom_sf"/>
</dbReference>
<evidence type="ECO:0000256" key="2">
    <source>
        <dbReference type="ARBA" id="ARBA00023110"/>
    </source>
</evidence>
<dbReference type="InterPro" id="IPR044665">
    <property type="entry name" value="E_coli_cyclophilin_A-like"/>
</dbReference>
<keyword evidence="2 4" id="KW-0697">Rotamase</keyword>
<evidence type="ECO:0000256" key="1">
    <source>
        <dbReference type="ARBA" id="ARBA00007365"/>
    </source>
</evidence>
<evidence type="ECO:0000259" key="5">
    <source>
        <dbReference type="PROSITE" id="PS50072"/>
    </source>
</evidence>
<feature type="domain" description="PPIase cyclophilin-type" evidence="5">
    <location>
        <begin position="31"/>
        <end position="194"/>
    </location>
</feature>
<comment type="similarity">
    <text evidence="1 4">Belongs to the cyclophilin-type PPIase family.</text>
</comment>
<name>A0A432X242_9GAMM</name>
<dbReference type="InterPro" id="IPR002130">
    <property type="entry name" value="Cyclophilin-type_PPIase_dom"/>
</dbReference>
<keyword evidence="3 4" id="KW-0413">Isomerase</keyword>
<organism evidence="6 7">
    <name type="scientific">Aliidiomarina taiwanensis</name>
    <dbReference type="NCBI Taxonomy" id="946228"/>
    <lineage>
        <taxon>Bacteria</taxon>
        <taxon>Pseudomonadati</taxon>
        <taxon>Pseudomonadota</taxon>
        <taxon>Gammaproteobacteria</taxon>
        <taxon>Alteromonadales</taxon>
        <taxon>Idiomarinaceae</taxon>
        <taxon>Aliidiomarina</taxon>
    </lineage>
</organism>
<protein>
    <recommendedName>
        <fullName evidence="4">Peptidyl-prolyl cis-trans isomerase</fullName>
        <shortName evidence="4">PPIase</shortName>
        <ecNumber evidence="4">5.2.1.8</ecNumber>
    </recommendedName>
</protein>
<sequence>MRRISIFLFSCLLALCSLNYAQASDTQADNLFPRVKFVTSHGDMVVELNRMRAPYTVENFLQYVVSCSYNNTLFHRVIDEFVVQGGGFDAEWNELPTGETIVNESGNGLKNRFGTIAMARQSDPHSAIRQFYFNANDNDSLNPSARRWGYTVFGEVVENAELLRTLAAVPTGFHEPTQYENVPLAPLLLLRVELLPAEF</sequence>
<feature type="signal peptide" evidence="4">
    <location>
        <begin position="1"/>
        <end position="23"/>
    </location>
</feature>
<dbReference type="GO" id="GO:0003755">
    <property type="term" value="F:peptidyl-prolyl cis-trans isomerase activity"/>
    <property type="evidence" value="ECO:0007669"/>
    <property type="project" value="UniProtKB-UniRule"/>
</dbReference>
<dbReference type="AlphaFoldDB" id="A0A432X242"/>
<reference evidence="6 7" key="1">
    <citation type="journal article" date="2011" name="Front. Microbiol.">
        <title>Genomic signatures of strain selection and enhancement in Bacillus atrophaeus var. globigii, a historical biowarfare simulant.</title>
        <authorList>
            <person name="Gibbons H.S."/>
            <person name="Broomall S.M."/>
            <person name="McNew L.A."/>
            <person name="Daligault H."/>
            <person name="Chapman C."/>
            <person name="Bruce D."/>
            <person name="Karavis M."/>
            <person name="Krepps M."/>
            <person name="McGregor P.A."/>
            <person name="Hong C."/>
            <person name="Park K.H."/>
            <person name="Akmal A."/>
            <person name="Feldman A."/>
            <person name="Lin J.S."/>
            <person name="Chang W.E."/>
            <person name="Higgs B.W."/>
            <person name="Demirev P."/>
            <person name="Lindquist J."/>
            <person name="Liem A."/>
            <person name="Fochler E."/>
            <person name="Read T.D."/>
            <person name="Tapia R."/>
            <person name="Johnson S."/>
            <person name="Bishop-Lilly K.A."/>
            <person name="Detter C."/>
            <person name="Han C."/>
            <person name="Sozhamannan S."/>
            <person name="Rosenzweig C.N."/>
            <person name="Skowronski E.W."/>
        </authorList>
    </citation>
    <scope>NUCLEOTIDE SEQUENCE [LARGE SCALE GENOMIC DNA]</scope>
    <source>
        <strain evidence="6 7">AIT1</strain>
    </source>
</reference>
<keyword evidence="7" id="KW-1185">Reference proteome</keyword>
<accession>A0A432X242</accession>
<keyword evidence="4" id="KW-0732">Signal</keyword>
<dbReference type="SUPFAM" id="SSF50891">
    <property type="entry name" value="Cyclophilin-like"/>
    <property type="match status" value="1"/>
</dbReference>
<dbReference type="GO" id="GO:0006457">
    <property type="term" value="P:protein folding"/>
    <property type="evidence" value="ECO:0007669"/>
    <property type="project" value="InterPro"/>
</dbReference>
<dbReference type="Proteomes" id="UP000286976">
    <property type="component" value="Unassembled WGS sequence"/>
</dbReference>
<dbReference type="PANTHER" id="PTHR43246">
    <property type="entry name" value="PEPTIDYL-PROLYL CIS-TRANS ISOMERASE CYP38, CHLOROPLASTIC"/>
    <property type="match status" value="1"/>
</dbReference>
<proteinExistence type="inferred from homology"/>